<sequence>MKCEECYKRFDCFTYIVKQYYKDKKELEKLAKNSWDLNSWKSIKERYKDMQNMTAKEYVEKWEKIIIGQKGY</sequence>
<comment type="caution">
    <text evidence="2">The sequence shown here is derived from an EMBL/GenBank/DDBJ whole genome shotgun (WGS) entry which is preliminary data.</text>
</comment>
<organism evidence="2 4">
    <name type="scientific">Brachyspira aalborgi</name>
    <dbReference type="NCBI Taxonomy" id="29522"/>
    <lineage>
        <taxon>Bacteria</taxon>
        <taxon>Pseudomonadati</taxon>
        <taxon>Spirochaetota</taxon>
        <taxon>Spirochaetia</taxon>
        <taxon>Brachyspirales</taxon>
        <taxon>Brachyspiraceae</taxon>
        <taxon>Brachyspira</taxon>
    </lineage>
</organism>
<evidence type="ECO:0000313" key="4">
    <source>
        <dbReference type="Proteomes" id="UP000325013"/>
    </source>
</evidence>
<dbReference type="Proteomes" id="UP000325013">
    <property type="component" value="Unassembled WGS sequence"/>
</dbReference>
<accession>A0A5C8F2V8</accession>
<protein>
    <submittedName>
        <fullName evidence="2">Uncharacterized protein</fullName>
    </submittedName>
</protein>
<evidence type="ECO:0000313" key="2">
    <source>
        <dbReference type="EMBL" id="TXJ57745.1"/>
    </source>
</evidence>
<name>A0A5C8F2V8_9SPIR</name>
<reference evidence="2" key="2">
    <citation type="submission" date="2019-01" db="EMBL/GenBank/DDBJ databases">
        <authorList>
            <person name="Thorell K."/>
        </authorList>
    </citation>
    <scope>NUCLEOTIDE SEQUENCE</scope>
    <source>
        <strain evidence="2">PC2777IV</strain>
        <strain evidence="1">PC5099IV</strain>
    </source>
</reference>
<dbReference type="RefSeq" id="WP_147528319.1">
    <property type="nucleotide sequence ID" value="NZ_SAXZ01000010.1"/>
</dbReference>
<reference evidence="3 4" key="1">
    <citation type="journal article" date="1992" name="Lakartidningen">
        <title>[Penicillin V and not amoxicillin is the first choice preparation in acute otitis].</title>
        <authorList>
            <person name="Kamme C."/>
            <person name="Lundgren K."/>
            <person name="Prellner K."/>
        </authorList>
    </citation>
    <scope>NUCLEOTIDE SEQUENCE [LARGE SCALE GENOMIC DNA]</scope>
    <source>
        <strain evidence="2 4">PC2777IV</strain>
        <strain evidence="1 3">PC5099IV</strain>
    </source>
</reference>
<keyword evidence="3" id="KW-1185">Reference proteome</keyword>
<proteinExistence type="predicted"/>
<gene>
    <name evidence="2" type="ORF">EPJ67_03600</name>
    <name evidence="1" type="ORF">EPJ71_05850</name>
</gene>
<dbReference type="EMBL" id="SAXZ01000010">
    <property type="protein sequence ID" value="TXJ33054.1"/>
    <property type="molecule type" value="Genomic_DNA"/>
</dbReference>
<dbReference type="Proteomes" id="UP000322659">
    <property type="component" value="Unassembled WGS sequence"/>
</dbReference>
<evidence type="ECO:0000313" key="1">
    <source>
        <dbReference type="EMBL" id="TXJ33054.1"/>
    </source>
</evidence>
<evidence type="ECO:0000313" key="3">
    <source>
        <dbReference type="Proteomes" id="UP000322659"/>
    </source>
</evidence>
<dbReference type="EMBL" id="SAYJ01000011">
    <property type="protein sequence ID" value="TXJ57745.1"/>
    <property type="molecule type" value="Genomic_DNA"/>
</dbReference>
<dbReference type="AlphaFoldDB" id="A0A5C8F2V8"/>